<organism evidence="2 3">
    <name type="scientific">Paraburkholderia haematera</name>
    <dbReference type="NCBI Taxonomy" id="2793077"/>
    <lineage>
        <taxon>Bacteria</taxon>
        <taxon>Pseudomonadati</taxon>
        <taxon>Pseudomonadota</taxon>
        <taxon>Betaproteobacteria</taxon>
        <taxon>Burkholderiales</taxon>
        <taxon>Burkholderiaceae</taxon>
        <taxon>Paraburkholderia</taxon>
    </lineage>
</organism>
<dbReference type="Pfam" id="PF01425">
    <property type="entry name" value="Amidase"/>
    <property type="match status" value="1"/>
</dbReference>
<evidence type="ECO:0000313" key="3">
    <source>
        <dbReference type="Proteomes" id="UP000672526"/>
    </source>
</evidence>
<dbReference type="PANTHER" id="PTHR11895">
    <property type="entry name" value="TRANSAMIDASE"/>
    <property type="match status" value="1"/>
</dbReference>
<keyword evidence="2" id="KW-0378">Hydrolase</keyword>
<comment type="caution">
    <text evidence="2">The sequence shown here is derived from an EMBL/GenBank/DDBJ whole genome shotgun (WGS) entry which is preliminary data.</text>
</comment>
<dbReference type="Proteomes" id="UP000672526">
    <property type="component" value="Unassembled WGS sequence"/>
</dbReference>
<accession>A0ABM8SH38</accession>
<feature type="domain" description="Amidase" evidence="1">
    <location>
        <begin position="9"/>
        <end position="412"/>
    </location>
</feature>
<proteinExistence type="predicted"/>
<dbReference type="InterPro" id="IPR000120">
    <property type="entry name" value="Amidase"/>
</dbReference>
<sequence>MAKTIVEEIVRTIDRASADEWNCMSQILRDRALQEAARLDSRATAGLSVPPLAGMPYVVKNLFDVKGIRTLAGGPTDDSIAVADQDAWLVRRLADAGAILLGTAHMDEYAYGFLGDNPHHGRVINPMNRELYTGGSSSGSAVAVAADIVPFAVGSDTNGSVRVPAAFCGIFSLKPTYGGLQLTGSMPLAPSLDHAGILACSLDTLASVWFALNPADSSLASHGELVPGFATGDYRHLSSAPVREAFAKVRSEWPESPDLALTHIEESLAAASLLTAFEAVANHSARLRNMPSLYSDSIAERLSAAASIRMTDYELARRAQDRLGRSVRAVFDADDVDVIVAPVVPINALVINQANVMLNGNEVKAADAAGLFTRPFSLTGLPVLTIPAAHGHQKGPRTAVQLVGRAGEESTLFTFAREFLRRVG</sequence>
<dbReference type="RefSeq" id="WP_211615088.1">
    <property type="nucleotide sequence ID" value="NZ_CAJNBK010000022.1"/>
</dbReference>
<name>A0ABM8SH38_9BURK</name>
<protein>
    <submittedName>
        <fullName evidence="2">1-carboxybiuret hydrolase subunit AtzE</fullName>
        <ecNumber evidence="2">3.5.1.131</ecNumber>
    </submittedName>
</protein>
<dbReference type="InterPro" id="IPR036928">
    <property type="entry name" value="AS_sf"/>
</dbReference>
<dbReference type="GO" id="GO:0016787">
    <property type="term" value="F:hydrolase activity"/>
    <property type="evidence" value="ECO:0007669"/>
    <property type="project" value="UniProtKB-KW"/>
</dbReference>
<reference evidence="2 3" key="1">
    <citation type="submission" date="2021-02" db="EMBL/GenBank/DDBJ databases">
        <authorList>
            <person name="Vanwijnsberghe S."/>
        </authorList>
    </citation>
    <scope>NUCLEOTIDE SEQUENCE [LARGE SCALE GENOMIC DNA]</scope>
    <source>
        <strain evidence="2 3">LMG 31837</strain>
    </source>
</reference>
<dbReference type="EMBL" id="CAJNBK010000022">
    <property type="protein sequence ID" value="CAE6809321.1"/>
    <property type="molecule type" value="Genomic_DNA"/>
</dbReference>
<evidence type="ECO:0000259" key="1">
    <source>
        <dbReference type="Pfam" id="PF01425"/>
    </source>
</evidence>
<evidence type="ECO:0000313" key="2">
    <source>
        <dbReference type="EMBL" id="CAE6809321.1"/>
    </source>
</evidence>
<dbReference type="Gene3D" id="3.90.1300.10">
    <property type="entry name" value="Amidase signature (AS) domain"/>
    <property type="match status" value="1"/>
</dbReference>
<gene>
    <name evidence="2" type="primary">atzE</name>
    <name evidence="2" type="ORF">R69888_05586</name>
</gene>
<dbReference type="InterPro" id="IPR023631">
    <property type="entry name" value="Amidase_dom"/>
</dbReference>
<dbReference type="PANTHER" id="PTHR11895:SF172">
    <property type="entry name" value="GLUTAMYL-TRNA(GLN) AMIDOTRANSFERASE"/>
    <property type="match status" value="1"/>
</dbReference>
<dbReference type="SUPFAM" id="SSF75304">
    <property type="entry name" value="Amidase signature (AS) enzymes"/>
    <property type="match status" value="1"/>
</dbReference>
<dbReference type="EC" id="3.5.1.131" evidence="2"/>
<keyword evidence="3" id="KW-1185">Reference proteome</keyword>